<dbReference type="InParanoid" id="D7FJ87"/>
<accession>D7FJ87</accession>
<evidence type="ECO:0000313" key="2">
    <source>
        <dbReference type="Proteomes" id="UP000002630"/>
    </source>
</evidence>
<dbReference type="PROSITE" id="PS51257">
    <property type="entry name" value="PROKAR_LIPOPROTEIN"/>
    <property type="match status" value="1"/>
</dbReference>
<dbReference type="Gene3D" id="3.40.50.300">
    <property type="entry name" value="P-loop containing nucleotide triphosphate hydrolases"/>
    <property type="match status" value="1"/>
</dbReference>
<dbReference type="AlphaFoldDB" id="D7FJ87"/>
<organism evidence="1 2">
    <name type="scientific">Ectocarpus siliculosus</name>
    <name type="common">Brown alga</name>
    <name type="synonym">Conferva siliculosa</name>
    <dbReference type="NCBI Taxonomy" id="2880"/>
    <lineage>
        <taxon>Eukaryota</taxon>
        <taxon>Sar</taxon>
        <taxon>Stramenopiles</taxon>
        <taxon>Ochrophyta</taxon>
        <taxon>PX clade</taxon>
        <taxon>Phaeophyceae</taxon>
        <taxon>Ectocarpales</taxon>
        <taxon>Ectocarpaceae</taxon>
        <taxon>Ectocarpus</taxon>
    </lineage>
</organism>
<keyword evidence="2" id="KW-1185">Reference proteome</keyword>
<proteinExistence type="predicted"/>
<sequence length="272" mass="31014">MAFAKTNGWTGAVIAGCSKRQKEFQFHDPPGSIICVRHEDHRPKDDNIGKWLVSGTKVLAGHFFWDFRLMAAPPYLMVTTLRNPLELFVSALQFKHRDETRTLAGATRFVTSQMRTILGLEGLGQLGFIRVFLNDTGAVGYNPRGVYTHNETWAMAAESVEHLNTFLVVGVVEQYEGFVEVLKHTLDPGLENPSVWTTGAKVQNNKSPVSSRDVLRNIDPYLVRLYNETRLDLQWKVYEVALQLWDSRCREVLPRSDHERYCDVPRHADILD</sequence>
<dbReference type="Proteomes" id="UP000002630">
    <property type="component" value="Linkage Group LG26"/>
</dbReference>
<dbReference type="EMBL" id="FN647939">
    <property type="protein sequence ID" value="CBJ28993.1"/>
    <property type="molecule type" value="Genomic_DNA"/>
</dbReference>
<name>D7FJ87_ECTSI</name>
<dbReference type="EMBL" id="FN649751">
    <property type="protein sequence ID" value="CBJ28993.1"/>
    <property type="molecule type" value="Genomic_DNA"/>
</dbReference>
<dbReference type="OrthoDB" id="204613at2759"/>
<dbReference type="InterPro" id="IPR027417">
    <property type="entry name" value="P-loop_NTPase"/>
</dbReference>
<evidence type="ECO:0000313" key="1">
    <source>
        <dbReference type="EMBL" id="CBJ28993.1"/>
    </source>
</evidence>
<gene>
    <name evidence="1" type="ORF">Esi_0130_0018</name>
</gene>
<protein>
    <submittedName>
        <fullName evidence="1">Uncharacterized protein</fullName>
    </submittedName>
</protein>
<reference evidence="1 2" key="1">
    <citation type="journal article" date="2010" name="Nature">
        <title>The Ectocarpus genome and the independent evolution of multicellularity in brown algae.</title>
        <authorList>
            <person name="Cock J.M."/>
            <person name="Sterck L."/>
            <person name="Rouze P."/>
            <person name="Scornet D."/>
            <person name="Allen A.E."/>
            <person name="Amoutzias G."/>
            <person name="Anthouard V."/>
            <person name="Artiguenave F."/>
            <person name="Aury J.M."/>
            <person name="Badger J.H."/>
            <person name="Beszteri B."/>
            <person name="Billiau K."/>
            <person name="Bonnet E."/>
            <person name="Bothwell J.H."/>
            <person name="Bowler C."/>
            <person name="Boyen C."/>
            <person name="Brownlee C."/>
            <person name="Carrano C.J."/>
            <person name="Charrier B."/>
            <person name="Cho G.Y."/>
            <person name="Coelho S.M."/>
            <person name="Collen J."/>
            <person name="Corre E."/>
            <person name="Da Silva C."/>
            <person name="Delage L."/>
            <person name="Delaroque N."/>
            <person name="Dittami S.M."/>
            <person name="Doulbeau S."/>
            <person name="Elias M."/>
            <person name="Farnham G."/>
            <person name="Gachon C.M."/>
            <person name="Gschloessl B."/>
            <person name="Heesch S."/>
            <person name="Jabbari K."/>
            <person name="Jubin C."/>
            <person name="Kawai H."/>
            <person name="Kimura K."/>
            <person name="Kloareg B."/>
            <person name="Kupper F.C."/>
            <person name="Lang D."/>
            <person name="Le Bail A."/>
            <person name="Leblanc C."/>
            <person name="Lerouge P."/>
            <person name="Lohr M."/>
            <person name="Lopez P.J."/>
            <person name="Martens C."/>
            <person name="Maumus F."/>
            <person name="Michel G."/>
            <person name="Miranda-Saavedra D."/>
            <person name="Morales J."/>
            <person name="Moreau H."/>
            <person name="Motomura T."/>
            <person name="Nagasato C."/>
            <person name="Napoli C.A."/>
            <person name="Nelson D.R."/>
            <person name="Nyvall-Collen P."/>
            <person name="Peters A.F."/>
            <person name="Pommier C."/>
            <person name="Potin P."/>
            <person name="Poulain J."/>
            <person name="Quesneville H."/>
            <person name="Read B."/>
            <person name="Rensing S.A."/>
            <person name="Ritter A."/>
            <person name="Rousvoal S."/>
            <person name="Samanta M."/>
            <person name="Samson G."/>
            <person name="Schroeder D.C."/>
            <person name="Segurens B."/>
            <person name="Strittmatter M."/>
            <person name="Tonon T."/>
            <person name="Tregear J.W."/>
            <person name="Valentin K."/>
            <person name="von Dassow P."/>
            <person name="Yamagishi T."/>
            <person name="Van de Peer Y."/>
            <person name="Wincker P."/>
        </authorList>
    </citation>
    <scope>NUCLEOTIDE SEQUENCE [LARGE SCALE GENOMIC DNA]</scope>
    <source>
        <strain evidence="2">Ec32 / CCAP1310/4</strain>
    </source>
</reference>